<comment type="caution">
    <text evidence="2">The sequence shown here is derived from an EMBL/GenBank/DDBJ whole genome shotgun (WGS) entry which is preliminary data.</text>
</comment>
<accession>R2QAJ7</accession>
<feature type="transmembrane region" description="Helical" evidence="1">
    <location>
        <begin position="9"/>
        <end position="29"/>
    </location>
</feature>
<evidence type="ECO:0000313" key="2">
    <source>
        <dbReference type="EMBL" id="EOH93422.1"/>
    </source>
</evidence>
<keyword evidence="1" id="KW-0472">Membrane</keyword>
<proteinExistence type="predicted"/>
<dbReference type="RefSeq" id="WP_010762833.1">
    <property type="nucleotide sequence ID" value="NZ_KB946316.1"/>
</dbReference>
<organism evidence="2 4">
    <name type="scientific">Enterococcus haemoperoxidus ATCC BAA-382</name>
    <dbReference type="NCBI Taxonomy" id="1158608"/>
    <lineage>
        <taxon>Bacteria</taxon>
        <taxon>Bacillati</taxon>
        <taxon>Bacillota</taxon>
        <taxon>Bacilli</taxon>
        <taxon>Lactobacillales</taxon>
        <taxon>Enterococcaceae</taxon>
        <taxon>Enterococcus</taxon>
    </lineage>
</organism>
<dbReference type="eggNOG" id="ENOG50308C7">
    <property type="taxonomic scope" value="Bacteria"/>
</dbReference>
<protein>
    <submittedName>
        <fullName evidence="2">Uncharacterized protein</fullName>
    </submittedName>
</protein>
<dbReference type="OrthoDB" id="2186362at2"/>
<evidence type="ECO:0000313" key="3">
    <source>
        <dbReference type="EMBL" id="EOT61376.1"/>
    </source>
</evidence>
<dbReference type="Proteomes" id="UP000013858">
    <property type="component" value="Unassembled WGS sequence"/>
</dbReference>
<evidence type="ECO:0000313" key="5">
    <source>
        <dbReference type="Proteomes" id="UP000014197"/>
    </source>
</evidence>
<evidence type="ECO:0000313" key="4">
    <source>
        <dbReference type="Proteomes" id="UP000013858"/>
    </source>
</evidence>
<reference evidence="3 5" key="2">
    <citation type="submission" date="2013-03" db="EMBL/GenBank/DDBJ databases">
        <title>The Genome Sequence of Enterococcus haemoperoxidus BAA-382 (PacBio/Illumina hybrid assembly).</title>
        <authorList>
            <consortium name="The Broad Institute Genomics Platform"/>
            <consortium name="The Broad Institute Genome Sequencing Center for Infectious Disease"/>
            <person name="Earl A."/>
            <person name="Russ C."/>
            <person name="Gilmore M."/>
            <person name="Surin D."/>
            <person name="Walker B."/>
            <person name="Young S."/>
            <person name="Zeng Q."/>
            <person name="Gargeya S."/>
            <person name="Fitzgerald M."/>
            <person name="Haas B."/>
            <person name="Abouelleil A."/>
            <person name="Allen A.W."/>
            <person name="Alvarado L."/>
            <person name="Arachchi H.M."/>
            <person name="Berlin A.M."/>
            <person name="Chapman S.B."/>
            <person name="Gainer-Dewar J."/>
            <person name="Goldberg J."/>
            <person name="Griggs A."/>
            <person name="Gujja S."/>
            <person name="Hansen M."/>
            <person name="Howarth C."/>
            <person name="Imamovic A."/>
            <person name="Ireland A."/>
            <person name="Larimer J."/>
            <person name="McCowan C."/>
            <person name="Murphy C."/>
            <person name="Pearson M."/>
            <person name="Poon T.W."/>
            <person name="Priest M."/>
            <person name="Roberts A."/>
            <person name="Saif S."/>
            <person name="Shea T."/>
            <person name="Sisk P."/>
            <person name="Sykes S."/>
            <person name="Wortman J."/>
            <person name="Nusbaum C."/>
            <person name="Birren B."/>
        </authorList>
    </citation>
    <scope>NUCLEOTIDE SEQUENCE [LARGE SCALE GENOMIC DNA]</scope>
    <source>
        <strain evidence="3 5">ATCC BAA-382</strain>
    </source>
</reference>
<sequence length="88" mass="10378">MTDNKKIKNLYFVIFLMWIIGNILTLNFLPMQDPETLKLEEMIELQKQFSINFDLGKLLIKASEILFISLSAWLAYSFFLKKRATSKK</sequence>
<name>R2QAJ7_9ENTE</name>
<evidence type="ECO:0000256" key="1">
    <source>
        <dbReference type="SAM" id="Phobius"/>
    </source>
</evidence>
<dbReference type="Proteomes" id="UP000014197">
    <property type="component" value="Unassembled WGS sequence"/>
</dbReference>
<dbReference type="EMBL" id="AJAR01000025">
    <property type="protein sequence ID" value="EOH93422.1"/>
    <property type="molecule type" value="Genomic_DNA"/>
</dbReference>
<reference evidence="2 4" key="1">
    <citation type="submission" date="2013-02" db="EMBL/GenBank/DDBJ databases">
        <title>The Genome Sequence of Enterococcus haemoperoxidus BAA-382.</title>
        <authorList>
            <consortium name="The Broad Institute Genome Sequencing Platform"/>
            <consortium name="The Broad Institute Genome Sequencing Center for Infectious Disease"/>
            <person name="Earl A.M."/>
            <person name="Gilmore M.S."/>
            <person name="Lebreton F."/>
            <person name="Walker B."/>
            <person name="Young S.K."/>
            <person name="Zeng Q."/>
            <person name="Gargeya S."/>
            <person name="Fitzgerald M."/>
            <person name="Haas B."/>
            <person name="Abouelleil A."/>
            <person name="Alvarado L."/>
            <person name="Arachchi H.M."/>
            <person name="Berlin A.M."/>
            <person name="Chapman S.B."/>
            <person name="Dewar J."/>
            <person name="Goldberg J."/>
            <person name="Griggs A."/>
            <person name="Gujja S."/>
            <person name="Hansen M."/>
            <person name="Howarth C."/>
            <person name="Imamovic A."/>
            <person name="Larimer J."/>
            <person name="McCowan C."/>
            <person name="Murphy C."/>
            <person name="Neiman D."/>
            <person name="Pearson M."/>
            <person name="Priest M."/>
            <person name="Roberts A."/>
            <person name="Saif S."/>
            <person name="Shea T."/>
            <person name="Sisk P."/>
            <person name="Sykes S."/>
            <person name="Wortman J."/>
            <person name="Nusbaum C."/>
            <person name="Birren B."/>
        </authorList>
    </citation>
    <scope>NUCLEOTIDE SEQUENCE [LARGE SCALE GENOMIC DNA]</scope>
    <source>
        <strain evidence="2 4">ATCC BAA-382</strain>
    </source>
</reference>
<dbReference type="EMBL" id="ASVY01000002">
    <property type="protein sequence ID" value="EOT61376.1"/>
    <property type="molecule type" value="Genomic_DNA"/>
</dbReference>
<feature type="transmembrane region" description="Helical" evidence="1">
    <location>
        <begin position="58"/>
        <end position="79"/>
    </location>
</feature>
<gene>
    <name evidence="3" type="ORF">I583_00355</name>
    <name evidence="2" type="ORF">UAW_02671</name>
</gene>
<dbReference type="PATRIC" id="fig|1158608.3.peg.2612"/>
<keyword evidence="1" id="KW-1133">Transmembrane helix</keyword>
<keyword evidence="1" id="KW-0812">Transmembrane</keyword>
<dbReference type="AlphaFoldDB" id="R2QAJ7"/>
<keyword evidence="5" id="KW-1185">Reference proteome</keyword>